<accession>A0A5M6ZHK9</accession>
<dbReference type="RefSeq" id="WP_150023048.1">
    <property type="nucleotide sequence ID" value="NZ_VWOJ01000002.1"/>
</dbReference>
<gene>
    <name evidence="5" type="primary">arsC</name>
    <name evidence="5" type="ORF">F1654_08250</name>
</gene>
<keyword evidence="6" id="KW-1185">Reference proteome</keyword>
<dbReference type="EC" id="1.20.4.1" evidence="4"/>
<dbReference type="EMBL" id="VWOJ01000002">
    <property type="protein sequence ID" value="KAA5803780.1"/>
    <property type="molecule type" value="Genomic_DNA"/>
</dbReference>
<proteinExistence type="inferred from homology"/>
<dbReference type="PANTHER" id="PTHR30041:SF4">
    <property type="entry name" value="ARSENATE REDUCTASE"/>
    <property type="match status" value="1"/>
</dbReference>
<evidence type="ECO:0000256" key="4">
    <source>
        <dbReference type="RuleBase" id="RU362029"/>
    </source>
</evidence>
<name>A0A5M6ZHK9_9PROT</name>
<dbReference type="CDD" id="cd03034">
    <property type="entry name" value="ArsC_ArsC"/>
    <property type="match status" value="1"/>
</dbReference>
<dbReference type="InterPro" id="IPR006659">
    <property type="entry name" value="Arsenate_reductase"/>
</dbReference>
<evidence type="ECO:0000313" key="5">
    <source>
        <dbReference type="EMBL" id="KAA5803780.1"/>
    </source>
</evidence>
<dbReference type="InterPro" id="IPR006660">
    <property type="entry name" value="Arsenate_reductase-like"/>
</dbReference>
<dbReference type="PROSITE" id="PS51353">
    <property type="entry name" value="ARSC"/>
    <property type="match status" value="1"/>
</dbReference>
<evidence type="ECO:0000256" key="3">
    <source>
        <dbReference type="PROSITE-ProRule" id="PRU01282"/>
    </source>
</evidence>
<sequence>MEFWHNPRCSKSRQALALLRERGVEPDVRAYLDAPPTADELRRLVAALDLASAHDLMRTGEAEYKERALSASLDEETLIAAMAEAPRLIERPVLIAGARAVIGRPPERVLALI</sequence>
<dbReference type="InterPro" id="IPR036249">
    <property type="entry name" value="Thioredoxin-like_sf"/>
</dbReference>
<dbReference type="SUPFAM" id="SSF52833">
    <property type="entry name" value="Thioredoxin-like"/>
    <property type="match status" value="1"/>
</dbReference>
<evidence type="ECO:0000313" key="6">
    <source>
        <dbReference type="Proteomes" id="UP000325122"/>
    </source>
</evidence>
<reference evidence="5 6" key="1">
    <citation type="submission" date="2019-09" db="EMBL/GenBank/DDBJ databases">
        <authorList>
            <person name="Kevbrin V."/>
            <person name="Grouzdev D.S."/>
        </authorList>
    </citation>
    <scope>NUCLEOTIDE SEQUENCE [LARGE SCALE GENOMIC DNA]</scope>
    <source>
        <strain evidence="5 6">G-192</strain>
    </source>
</reference>
<comment type="caution">
    <text evidence="5">The sequence shown here is derived from an EMBL/GenBank/DDBJ whole genome shotgun (WGS) entry which is preliminary data.</text>
</comment>
<comment type="similarity">
    <text evidence="1 3 4">Belongs to the ArsC family.</text>
</comment>
<evidence type="ECO:0000256" key="1">
    <source>
        <dbReference type="ARBA" id="ARBA00007198"/>
    </source>
</evidence>
<dbReference type="Pfam" id="PF03960">
    <property type="entry name" value="ArsC"/>
    <property type="match status" value="1"/>
</dbReference>
<dbReference type="Gene3D" id="3.40.30.10">
    <property type="entry name" value="Glutaredoxin"/>
    <property type="match status" value="1"/>
</dbReference>
<dbReference type="PANTHER" id="PTHR30041">
    <property type="entry name" value="ARSENATE REDUCTASE"/>
    <property type="match status" value="1"/>
</dbReference>
<protein>
    <recommendedName>
        <fullName evidence="4">Arsenate reductase</fullName>
        <ecNumber evidence="4">1.20.4.1</ecNumber>
    </recommendedName>
</protein>
<dbReference type="AlphaFoldDB" id="A0A5M6ZHK9"/>
<organism evidence="5 6">
    <name type="scientific">Alkalicaulis satelles</name>
    <dbReference type="NCBI Taxonomy" id="2609175"/>
    <lineage>
        <taxon>Bacteria</taxon>
        <taxon>Pseudomonadati</taxon>
        <taxon>Pseudomonadota</taxon>
        <taxon>Alphaproteobacteria</taxon>
        <taxon>Maricaulales</taxon>
        <taxon>Maricaulaceae</taxon>
        <taxon>Alkalicaulis</taxon>
    </lineage>
</organism>
<keyword evidence="2 4" id="KW-0560">Oxidoreductase</keyword>
<dbReference type="NCBIfam" id="TIGR00014">
    <property type="entry name" value="arsC"/>
    <property type="match status" value="1"/>
</dbReference>
<dbReference type="GO" id="GO:0008794">
    <property type="term" value="F:arsenate reductase (glutaredoxin) activity"/>
    <property type="evidence" value="ECO:0007669"/>
    <property type="project" value="UniProtKB-UniRule"/>
</dbReference>
<dbReference type="Proteomes" id="UP000325122">
    <property type="component" value="Unassembled WGS sequence"/>
</dbReference>
<evidence type="ECO:0000256" key="2">
    <source>
        <dbReference type="ARBA" id="ARBA00023002"/>
    </source>
</evidence>
<comment type="catalytic activity">
    <reaction evidence="4">
        <text>[glutaredoxin]-dithiol + arsenate + glutathione + H(+) = glutathionyl-S-S-[glutaredoxin] + arsenite + H2O</text>
        <dbReference type="Rhea" id="RHEA:22016"/>
        <dbReference type="Rhea" id="RHEA-COMP:10729"/>
        <dbReference type="Rhea" id="RHEA-COMP:17668"/>
        <dbReference type="ChEBI" id="CHEBI:15377"/>
        <dbReference type="ChEBI" id="CHEBI:15378"/>
        <dbReference type="ChEBI" id="CHEBI:29242"/>
        <dbReference type="ChEBI" id="CHEBI:29950"/>
        <dbReference type="ChEBI" id="CHEBI:48597"/>
        <dbReference type="ChEBI" id="CHEBI:57925"/>
        <dbReference type="ChEBI" id="CHEBI:146199"/>
        <dbReference type="EC" id="1.20.4.1"/>
    </reaction>
</comment>